<dbReference type="Proteomes" id="UP001549320">
    <property type="component" value="Unassembled WGS sequence"/>
</dbReference>
<evidence type="ECO:0000313" key="2">
    <source>
        <dbReference type="Proteomes" id="UP001549320"/>
    </source>
</evidence>
<comment type="caution">
    <text evidence="1">The sequence shown here is derived from an EMBL/GenBank/DDBJ whole genome shotgun (WGS) entry which is preliminary data.</text>
</comment>
<reference evidence="1 2" key="1">
    <citation type="submission" date="2024-06" db="EMBL/GenBank/DDBJ databases">
        <title>Sorghum-associated microbial communities from plants grown in Nebraska, USA.</title>
        <authorList>
            <person name="Schachtman D."/>
        </authorList>
    </citation>
    <scope>NUCLEOTIDE SEQUENCE [LARGE SCALE GENOMIC DNA]</scope>
    <source>
        <strain evidence="1 2">2709</strain>
    </source>
</reference>
<protein>
    <submittedName>
        <fullName evidence="1">Uncharacterized protein</fullName>
    </submittedName>
</protein>
<keyword evidence="2" id="KW-1185">Reference proteome</keyword>
<accession>A0ABV2QIU4</accession>
<sequence>MSGSFSNFGATTCGAATRALAGMAADLCLRGGQWWAQLLAVAATLWARRGMAKPICGLASILLLGWAIYTGEIQ</sequence>
<proteinExistence type="predicted"/>
<evidence type="ECO:0000313" key="1">
    <source>
        <dbReference type="EMBL" id="MET4580453.1"/>
    </source>
</evidence>
<dbReference type="EMBL" id="JBEPSH010000018">
    <property type="protein sequence ID" value="MET4580453.1"/>
    <property type="molecule type" value="Genomic_DNA"/>
</dbReference>
<organism evidence="1 2">
    <name type="scientific">Ottowia thiooxydans</name>
    <dbReference type="NCBI Taxonomy" id="219182"/>
    <lineage>
        <taxon>Bacteria</taxon>
        <taxon>Pseudomonadati</taxon>
        <taxon>Pseudomonadota</taxon>
        <taxon>Betaproteobacteria</taxon>
        <taxon>Burkholderiales</taxon>
        <taxon>Comamonadaceae</taxon>
        <taxon>Ottowia</taxon>
    </lineage>
</organism>
<gene>
    <name evidence="1" type="ORF">ABIE13_005594</name>
</gene>
<name>A0ABV2QIU4_9BURK</name>